<dbReference type="RefSeq" id="WP_069698298.1">
    <property type="nucleotide sequence ID" value="NZ_JAGGMA010000023.1"/>
</dbReference>
<evidence type="ECO:0000313" key="3">
    <source>
        <dbReference type="Proteomes" id="UP000095256"/>
    </source>
</evidence>
<organism evidence="2 3">
    <name type="scientific">Enterococcus rivorum</name>
    <dbReference type="NCBI Taxonomy" id="762845"/>
    <lineage>
        <taxon>Bacteria</taxon>
        <taxon>Bacillati</taxon>
        <taxon>Bacillota</taxon>
        <taxon>Bacilli</taxon>
        <taxon>Lactobacillales</taxon>
        <taxon>Enterococcaceae</taxon>
        <taxon>Enterococcus</taxon>
    </lineage>
</organism>
<sequence length="76" mass="8288">MNSLKGKKAYYFILTTGCGAVAGLFLIKILKNLQNVSVTEIAIFFLAIVCVILCIDVFSGTNKSKQRIDVSSAKEK</sequence>
<name>A0A1E5KY38_9ENTE</name>
<evidence type="ECO:0000256" key="1">
    <source>
        <dbReference type="SAM" id="Phobius"/>
    </source>
</evidence>
<feature type="transmembrane region" description="Helical" evidence="1">
    <location>
        <begin position="9"/>
        <end position="29"/>
    </location>
</feature>
<dbReference type="EMBL" id="MIEK01000016">
    <property type="protein sequence ID" value="OEH82767.1"/>
    <property type="molecule type" value="Genomic_DNA"/>
</dbReference>
<keyword evidence="3" id="KW-1185">Reference proteome</keyword>
<keyword evidence="1" id="KW-0472">Membrane</keyword>
<evidence type="ECO:0000313" key="2">
    <source>
        <dbReference type="EMBL" id="OEH82767.1"/>
    </source>
</evidence>
<accession>A0A1E5KY38</accession>
<dbReference type="AlphaFoldDB" id="A0A1E5KY38"/>
<protein>
    <submittedName>
        <fullName evidence="2">Uncharacterized protein</fullName>
    </submittedName>
</protein>
<reference evidence="2 3" key="1">
    <citation type="submission" date="2016-09" db="EMBL/GenBank/DDBJ databases">
        <authorList>
            <person name="Capua I."/>
            <person name="De Benedictis P."/>
            <person name="Joannis T."/>
            <person name="Lombin L.H."/>
            <person name="Cattoli G."/>
        </authorList>
    </citation>
    <scope>NUCLEOTIDE SEQUENCE [LARGE SCALE GENOMIC DNA]</scope>
    <source>
        <strain evidence="2 3">LMG 25899</strain>
    </source>
</reference>
<dbReference type="Proteomes" id="UP000095256">
    <property type="component" value="Unassembled WGS sequence"/>
</dbReference>
<comment type="caution">
    <text evidence="2">The sequence shown here is derived from an EMBL/GenBank/DDBJ whole genome shotgun (WGS) entry which is preliminary data.</text>
</comment>
<keyword evidence="1" id="KW-0812">Transmembrane</keyword>
<keyword evidence="1" id="KW-1133">Transmembrane helix</keyword>
<proteinExistence type="predicted"/>
<feature type="transmembrane region" description="Helical" evidence="1">
    <location>
        <begin position="41"/>
        <end position="58"/>
    </location>
</feature>
<gene>
    <name evidence="2" type="ORF">BCR26_12055</name>
</gene>